<dbReference type="AlphaFoldDB" id="A0A542DVC7"/>
<dbReference type="OrthoDB" id="3780290at2"/>
<name>A0A542DVC7_9MICO</name>
<organism evidence="1 2">
    <name type="scientific">Lapillicoccus jejuensis</name>
    <dbReference type="NCBI Taxonomy" id="402171"/>
    <lineage>
        <taxon>Bacteria</taxon>
        <taxon>Bacillati</taxon>
        <taxon>Actinomycetota</taxon>
        <taxon>Actinomycetes</taxon>
        <taxon>Micrococcales</taxon>
        <taxon>Intrasporangiaceae</taxon>
        <taxon>Lapillicoccus</taxon>
    </lineage>
</organism>
<evidence type="ECO:0000313" key="2">
    <source>
        <dbReference type="Proteomes" id="UP000317893"/>
    </source>
</evidence>
<protein>
    <submittedName>
        <fullName evidence="1">Uncharacterized protein</fullName>
    </submittedName>
</protein>
<dbReference type="Proteomes" id="UP000317893">
    <property type="component" value="Unassembled WGS sequence"/>
</dbReference>
<accession>A0A542DVC7</accession>
<comment type="caution">
    <text evidence="1">The sequence shown here is derived from an EMBL/GenBank/DDBJ whole genome shotgun (WGS) entry which is preliminary data.</text>
</comment>
<evidence type="ECO:0000313" key="1">
    <source>
        <dbReference type="EMBL" id="TQJ06985.1"/>
    </source>
</evidence>
<sequence length="168" mass="18538">MTADLHDWDLADPSETLAEIVSLVRPAVGDVVVAVVRRHDDGAHGVEDAMRVRRARPVPHPRQLPARSDREAQELVGEAARRLMAGRGDPHAWGGDRRHVLVTVVCRRGHLEPGAEETRWLHAWRDAPLDVPVVTGDVYTLTEEGWTGFMDRRTGATPSLTPDREAGA</sequence>
<reference evidence="1 2" key="1">
    <citation type="submission" date="2019-06" db="EMBL/GenBank/DDBJ databases">
        <title>Sequencing the genomes of 1000 actinobacteria strains.</title>
        <authorList>
            <person name="Klenk H.-P."/>
        </authorList>
    </citation>
    <scope>NUCLEOTIDE SEQUENCE [LARGE SCALE GENOMIC DNA]</scope>
    <source>
        <strain evidence="1 2">DSM 18607</strain>
    </source>
</reference>
<dbReference type="EMBL" id="VFMN01000001">
    <property type="protein sequence ID" value="TQJ06985.1"/>
    <property type="molecule type" value="Genomic_DNA"/>
</dbReference>
<dbReference type="RefSeq" id="WP_141845714.1">
    <property type="nucleotide sequence ID" value="NZ_BAAAPR010000018.1"/>
</dbReference>
<proteinExistence type="predicted"/>
<gene>
    <name evidence="1" type="ORF">FB458_0030</name>
</gene>
<keyword evidence="2" id="KW-1185">Reference proteome</keyword>